<dbReference type="GeneID" id="70289346"/>
<evidence type="ECO:0000313" key="3">
    <source>
        <dbReference type="Proteomes" id="UP000887229"/>
    </source>
</evidence>
<dbReference type="RefSeq" id="XP_046115939.1">
    <property type="nucleotide sequence ID" value="XM_046258443.1"/>
</dbReference>
<organism evidence="2 3">
    <name type="scientific">Emericellopsis atlantica</name>
    <dbReference type="NCBI Taxonomy" id="2614577"/>
    <lineage>
        <taxon>Eukaryota</taxon>
        <taxon>Fungi</taxon>
        <taxon>Dikarya</taxon>
        <taxon>Ascomycota</taxon>
        <taxon>Pezizomycotina</taxon>
        <taxon>Sordariomycetes</taxon>
        <taxon>Hypocreomycetidae</taxon>
        <taxon>Hypocreales</taxon>
        <taxon>Bionectriaceae</taxon>
        <taxon>Emericellopsis</taxon>
    </lineage>
</organism>
<dbReference type="OrthoDB" id="5209158at2759"/>
<sequence>MGRTSSTNTGSVPQIMNTPPSSVSTARSSREPRDTGFPEPFGDNYNTTLPHPDADLSPNATISSDNLTPAQSMNKRRLSLLSKHRRTISQGSTLSSPLVHSVLPLITTGMPGQSSSDKASETDNHRESMEPRRDGDNSPSSPHAEDDEGGDKRKSLFGRLRSKSRV</sequence>
<feature type="compositionally biased region" description="Basic and acidic residues" evidence="1">
    <location>
        <begin position="118"/>
        <end position="136"/>
    </location>
</feature>
<feature type="compositionally biased region" description="Polar residues" evidence="1">
    <location>
        <begin position="58"/>
        <end position="73"/>
    </location>
</feature>
<feature type="region of interest" description="Disordered" evidence="1">
    <location>
        <begin position="1"/>
        <end position="78"/>
    </location>
</feature>
<feature type="compositionally biased region" description="Polar residues" evidence="1">
    <location>
        <begin position="1"/>
        <end position="27"/>
    </location>
</feature>
<dbReference type="Proteomes" id="UP000887229">
    <property type="component" value="Unassembled WGS sequence"/>
</dbReference>
<gene>
    <name evidence="2" type="ORF">F5Z01DRAFT_245190</name>
</gene>
<accession>A0A9P8CMH1</accession>
<evidence type="ECO:0000313" key="2">
    <source>
        <dbReference type="EMBL" id="KAG9252015.1"/>
    </source>
</evidence>
<reference evidence="2" key="1">
    <citation type="journal article" date="2021" name="IMA Fungus">
        <title>Genomic characterization of three marine fungi, including Emericellopsis atlantica sp. nov. with signatures of a generalist lifestyle and marine biomass degradation.</title>
        <authorList>
            <person name="Hagestad O.C."/>
            <person name="Hou L."/>
            <person name="Andersen J.H."/>
            <person name="Hansen E.H."/>
            <person name="Altermark B."/>
            <person name="Li C."/>
            <person name="Kuhnert E."/>
            <person name="Cox R.J."/>
            <person name="Crous P.W."/>
            <person name="Spatafora J.W."/>
            <person name="Lail K."/>
            <person name="Amirebrahimi M."/>
            <person name="Lipzen A."/>
            <person name="Pangilinan J."/>
            <person name="Andreopoulos W."/>
            <person name="Hayes R.D."/>
            <person name="Ng V."/>
            <person name="Grigoriev I.V."/>
            <person name="Jackson S.A."/>
            <person name="Sutton T.D.S."/>
            <person name="Dobson A.D.W."/>
            <person name="Rama T."/>
        </authorList>
    </citation>
    <scope>NUCLEOTIDE SEQUENCE</scope>
    <source>
        <strain evidence="2">TS7</strain>
    </source>
</reference>
<feature type="region of interest" description="Disordered" evidence="1">
    <location>
        <begin position="104"/>
        <end position="166"/>
    </location>
</feature>
<proteinExistence type="predicted"/>
<dbReference type="EMBL" id="MU251264">
    <property type="protein sequence ID" value="KAG9252015.1"/>
    <property type="molecule type" value="Genomic_DNA"/>
</dbReference>
<dbReference type="AlphaFoldDB" id="A0A9P8CMH1"/>
<comment type="caution">
    <text evidence="2">The sequence shown here is derived from an EMBL/GenBank/DDBJ whole genome shotgun (WGS) entry which is preliminary data.</text>
</comment>
<keyword evidence="3" id="KW-1185">Reference proteome</keyword>
<name>A0A9P8CMH1_9HYPO</name>
<evidence type="ECO:0000256" key="1">
    <source>
        <dbReference type="SAM" id="MobiDB-lite"/>
    </source>
</evidence>
<protein>
    <submittedName>
        <fullName evidence="2">Uncharacterized protein</fullName>
    </submittedName>
</protein>